<name>B4S6Z2_PROA2</name>
<organism evidence="4 5">
    <name type="scientific">Prosthecochloris aestuarii (strain DSM 271 / SK 413)</name>
    <dbReference type="NCBI Taxonomy" id="290512"/>
    <lineage>
        <taxon>Bacteria</taxon>
        <taxon>Pseudomonadati</taxon>
        <taxon>Chlorobiota</taxon>
        <taxon>Chlorobiia</taxon>
        <taxon>Chlorobiales</taxon>
        <taxon>Chlorobiaceae</taxon>
        <taxon>Prosthecochloris</taxon>
    </lineage>
</organism>
<dbReference type="InterPro" id="IPR013783">
    <property type="entry name" value="Ig-like_fold"/>
</dbReference>
<dbReference type="STRING" id="290512.Paes_0783"/>
<dbReference type="eggNOG" id="COG2931">
    <property type="taxonomic scope" value="Bacteria"/>
</dbReference>
<keyword evidence="5" id="KW-1185">Reference proteome</keyword>
<feature type="domain" description="Bacterial Ig" evidence="3">
    <location>
        <begin position="2269"/>
        <end position="2339"/>
    </location>
</feature>
<dbReference type="InterPro" id="IPR040853">
    <property type="entry name" value="RapA2_cadherin-like"/>
</dbReference>
<feature type="domain" description="RapA2 cadherin-like" evidence="2">
    <location>
        <begin position="1377"/>
        <end position="1463"/>
    </location>
</feature>
<evidence type="ECO:0000313" key="4">
    <source>
        <dbReference type="EMBL" id="ACF45829.1"/>
    </source>
</evidence>
<feature type="compositionally biased region" description="Acidic residues" evidence="1">
    <location>
        <begin position="360"/>
        <end position="374"/>
    </location>
</feature>
<feature type="compositionally biased region" description="Polar residues" evidence="1">
    <location>
        <begin position="2913"/>
        <end position="2925"/>
    </location>
</feature>
<evidence type="ECO:0000313" key="5">
    <source>
        <dbReference type="Proteomes" id="UP000002725"/>
    </source>
</evidence>
<dbReference type="eggNOG" id="COG4932">
    <property type="taxonomic scope" value="Bacteria"/>
</dbReference>
<dbReference type="RefSeq" id="WP_012505366.1">
    <property type="nucleotide sequence ID" value="NC_011059.1"/>
</dbReference>
<feature type="region of interest" description="Disordered" evidence="1">
    <location>
        <begin position="2907"/>
        <end position="2928"/>
    </location>
</feature>
<evidence type="ECO:0000259" key="2">
    <source>
        <dbReference type="Pfam" id="PF17803"/>
    </source>
</evidence>
<dbReference type="Gene3D" id="2.60.40.10">
    <property type="entry name" value="Immunoglobulins"/>
    <property type="match status" value="2"/>
</dbReference>
<feature type="domain" description="RapA2 cadherin-like" evidence="2">
    <location>
        <begin position="2493"/>
        <end position="2584"/>
    </location>
</feature>
<dbReference type="Pfam" id="PF17803">
    <property type="entry name" value="Cadherin_4"/>
    <property type="match status" value="2"/>
</dbReference>
<feature type="compositionally biased region" description="Polar residues" evidence="1">
    <location>
        <begin position="2800"/>
        <end position="2817"/>
    </location>
</feature>
<gene>
    <name evidence="4" type="ordered locus">Paes_0783</name>
</gene>
<feature type="region of interest" description="Disordered" evidence="1">
    <location>
        <begin position="353"/>
        <end position="375"/>
    </location>
</feature>
<accession>B4S6Z2</accession>
<feature type="region of interest" description="Disordered" evidence="1">
    <location>
        <begin position="3088"/>
        <end position="3110"/>
    </location>
</feature>
<feature type="region of interest" description="Disordered" evidence="1">
    <location>
        <begin position="2088"/>
        <end position="2115"/>
    </location>
</feature>
<dbReference type="Gene3D" id="2.60.40.3440">
    <property type="match status" value="3"/>
</dbReference>
<dbReference type="eggNOG" id="COG2911">
    <property type="taxonomic scope" value="Bacteria"/>
</dbReference>
<feature type="compositionally biased region" description="Polar residues" evidence="1">
    <location>
        <begin position="2832"/>
        <end position="2841"/>
    </location>
</feature>
<feature type="region of interest" description="Disordered" evidence="1">
    <location>
        <begin position="73"/>
        <end position="111"/>
    </location>
</feature>
<dbReference type="NCBIfam" id="TIGR01965">
    <property type="entry name" value="VCBS_repeat"/>
    <property type="match status" value="4"/>
</dbReference>
<dbReference type="Proteomes" id="UP000002725">
    <property type="component" value="Chromosome"/>
</dbReference>
<reference evidence="4" key="1">
    <citation type="submission" date="2008-06" db="EMBL/GenBank/DDBJ databases">
        <title>Complete sequence of chromosome of Prosthecochloris aestuarii DSM 271.</title>
        <authorList>
            <consortium name="US DOE Joint Genome Institute"/>
            <person name="Lucas S."/>
            <person name="Copeland A."/>
            <person name="Lapidus A."/>
            <person name="Glavina del Rio T."/>
            <person name="Dalin E."/>
            <person name="Tice H."/>
            <person name="Bruce D."/>
            <person name="Goodwin L."/>
            <person name="Pitluck S."/>
            <person name="Schmutz J."/>
            <person name="Larimer F."/>
            <person name="Land M."/>
            <person name="Hauser L."/>
            <person name="Kyrpides N."/>
            <person name="Anderson I."/>
            <person name="Liu Z."/>
            <person name="Li T."/>
            <person name="Zhao F."/>
            <person name="Overmann J."/>
            <person name="Bryant D.A."/>
            <person name="Richardson P."/>
        </authorList>
    </citation>
    <scope>NUCLEOTIDE SEQUENCE [LARGE SCALE GENOMIC DNA]</scope>
    <source>
        <strain evidence="4">DSM 271</strain>
    </source>
</reference>
<dbReference type="EMBL" id="CP001108">
    <property type="protein sequence ID" value="ACF45829.1"/>
    <property type="molecule type" value="Genomic_DNA"/>
</dbReference>
<feature type="region of interest" description="Disordered" evidence="1">
    <location>
        <begin position="2783"/>
        <end position="2847"/>
    </location>
</feature>
<sequence length="4748" mass="499687">MSFPVVPLFPVVVFLSGKAWARSVTGSMRPIHEGDVLHEGEMVITDNGSRADVKMPDGLIVPVEGELLLSLQEASGSEQDASDKEGFSTAEENLPSPSDIVSENVHGSHQNGAPDAPFAVTPDSVELNNEPNNFYRILRSQDIMEVQLVEGGNAFNMAPILSVSIVGGYSDSLAGRTGGYNAFMDGHATYNPRLIEGTGIVQRDLNEFEPELRPFAGGADDDDYVNRQPKPLPDVAEVVEGGNVVSGNVLDNDNSGNGSSRVTSITYIPEGGGDPQSADVPKGGSVTVDTLYGELTINSDGSWEYTSDPFEPHPLPPSGDPLQDVITYTIADADGDTASSTLTIDVLDTVPAIGNPEPSVVDEDDLPSGSDDEKESIIVGGSLGVTPGEDPIDTTFSDQDAPDSLTSGGEKVLYEILDDGHTLRAYTEEGNETVFTVDILNPDSTTGAQEYEFTLVRPLDHDPVQGENPYHLVFDFEVQDTNDLDPDKGSFTVTVVDDIPVQTEEVEEQSVQEDALSGGNIDDAVNDTVTATGSVASLVDAGADEPVTFSLNPDTTGLPEVTSKGELVTYSVEGDVLTGTGPGGPVFTLTLDPVTGGYTFVLLDQLDHSGAENDNEELPLDLSSGIIATDKDNDQLTLDEGSLVINVENDVPAQTEKVEEQSVQEDALSGGNIDDAVNDTVTATGSVASLVDAGADEPVTFSLNPDTTGLPEVTSKGELVTYSVEGDVLTGTGPDGPVFTLTLDPVTGGYTFVLLDQLDHSGAENDNEELPLDLSSGIIATDKDNDQLTLDEGSLVINVENDVPAQTEEVEEQSVQEDALSGGNIDDAVNDTVTATGSVASLVDAGADEPVTFSLNPDTTGLPEVTSKGELVTYSVDGNVLTATGPDGPVFTLTLDPVTGEYTFVLLDQLDHSGGENDNEELPLDLSSGIIATDKDDDQLTLDEGSLVIKVENDVPVAEDDIDHTAVGEPIIIDVFSNDNSGADEVTTVIGVDDPDNGTAVVNPDGTITYTPDPGFTGVETFDYTIEDKDGDISVATVTVTVISVDIDDAILPTTDPKYDDGVISSVDDQENTPITGTIGDIIDQGGEIVSLVVTDEDGTSISIPLDEITVNPDGTFETTVDVTGLVDGELTVTLTTSLEERTVDTEDTILKDTVTEVTIDPLEVVNGEIPTITGTGEPGSTVVLSDDDGPIDGPEIIVEPDGTWSFTPDEPLPEEVDTITADSTDPYGNINDDVREIPQLFTPDENGLEPGDVTVYEAGLPDGSNEGTDPAEPSSYDGHFYIDADPEQIDTVTITTDVETVVIPKNDLVASDTTPIEIETTYGTFTITEYNFITNEVTYVYEIDDNSEAHTDPGNDILQEPIGVTVEDENGDTRSATLTMTVVDDLPEAVDDTGTVEEGGNTVTGNLFDNDTFGADGYDSGNFTYSDENGAPVPADIPETGETTVTTQYGSFTIDSAGNWSYTSNDTVDHTSADSLPETIVYTFTDGDGDTAGATLTINVTDTEPEIDTPENRIVSDANLPEGTSSDNGLLTVSGPLGVVKGEDTIDTTFDTDQTVLEAFGLYSEDEEVKYEIIENGHTLRAYTGDGTGPDDTVFTVVINDPESDAATYTYTHVRPLDHVDPNTEAFVLPFNFSVKDSDNDSDSDTFTVTVLDDVPTAVDDPPQTVEEGSNTITGSTSVLGNDTYGADGLDGATVTYNPEGPEPEATVDVPETGSTVVDTEYGALTINSDGTWSYTSDPSADHSVSDSLDDSFTYTITDGDGDTSSAVQPITVTDTVPEAVDDNGGTVEEGGLEIIGNLLDNDTLREDGGTVTSFTYTREDGTEGSVAVPENGTEASADTQYGTIYVRNTGEWRYVSDASEDHTTDDPLTEGITYTLTDGDTDTSEAVLTVGVTDTVPLIGEPDDSSVLEANLPGGSDPQPAALVKTGDLNVAPGADPLDTQFAPIGSQTALNSLGLTSDGETVNYTLSPDGYTLTAYTDDPNDPVFTVVINDPTDQTQPDGNQNYTFTLLKPLDQDPGEDDVDLTFAFGVEDGDTDTDTDTFTVTVVDEPLKANDDLDSTSVNTPVTIDVLTNDNDPDPASPLEIVSGSVTDPPNGSVTVNPDGTITYTPDPDFTGTDTFEYQIFDPGTGKNDTAIVTVNVIGVDIDDNPDNPDPIPDGIDDDVISSVDNVAETPLTGAIGEIVNQGGEITSLIVTDEDGVEVVVDPAAITVNPDGTFEVPADVTGLNDGILTVTLTATDVNGTVVTTTDTIPKDTVTPVTIDPIEVTNNEDLPIITGTGEPGATIVLTEEDGSPISSQITVQPDGTWSFTPDEPLDNDEVTIIANATDPYGNTNTASRDIPVIVIPDINGIIDGDEATVYEEGLPDGSNTGNEPTSVAGYFIIDLDPDSLDEITLTTANSNTLTLNAVQLTNIQNGSLDPQEVETEYGTLTITGYDPDPDSDPSTTEGSVFYTYAIDENTPAHTAVGHDRLEDDVTISVKDSNGDIRNATLDLSVIDDVPQAVDDGAYVVEGGETVTGNVITDSEENGDNGADTPGADGVTLTGFTYIPEGGTIPVAGTVGSPVDTAYGTLTLNANGSWTYESDPTEAHTLTDPQELLPEEITYTITDADGDTSSATLTIEVDDTVPAISDPEDEIVYEKYLRFGSDPTPLELVKTGLLDPVPGADTFNVTFNTPVPPETTSGDPMTSGGAVVQYLISPDGHTLTAHTGDPNDPVFTVEIKNYDQPGASYEFTLSRPLDHDPLLADPDVTDPDFIHLDFPVIITDSDGDTDTDAFTVTVVDDPPGEAPDALTVPEDGSQTINTNADATPSNTTVPDKGDPDGPSHGTAVINSDGTLTYTPDPDYSGPDELTYTYIDEDNVEHDITVTITVEPISDPPLLSRDAAGVETLEDVSVALGLKAPVVKDATDDNGPTVSGDPTTEGDNPELLGPITMSGIPEGAKLLYADGTTAAVSNGGDITIVLSDGDHIESATGDVIMTSAKFEALRILPPADEHNDFTVTMTVTEYEVDDIGNPLAGVDGANSSTTVVVEVLAITDLVDISWKEAGDFPDTDEIPDHPDTINKVIDEDTALDLTAMLNYSFAAEPEETTTQTPPVADGNNTTPDFDGSEDRVLTIGETGGAILPTGSIVMVNGTEIAPETDGTYIIPLTNDQTIPPITVQPPADFSGDILEDIPVTVSALDRDSDSPAASPTEESDTVYFNLFVNPVAGDVEAPHVSTVEDTAVKFMEELVVTDDNDGSEIIDSIVIKAIPDGWKLYDETGAPLMTGNGAEDWTIDTADITSGAYRNYTILPPGHSSVDETVDIDVRTTDTQTVNGMPVSDTQTVTLPVLIKVTPKGERIGTDSDQNGETDDIVGQQEIADTDDNATADLQMNPSHEYTLGGTEDTWFDLSSDPGDGAFDLKSPWFNEDTEITAYQDNSETTYALFTPQDSDGAPLIGSQFHYDNGTLNGRTLTYTGVPVEIPVQYLDSLEFKPPANYADDDGIEIIVNAKTVDVDPDDGAVDVQITGKVVLTIPSVTAVPDIVSLAVSSPGGDEDTEIPISIRPQSDDKDGSETFTITLDNVPDDAILRYNDVVLTGSPGSETGTTKYEIEEFDETVSLTIQPGLNSDEDILTDLNVAAVSEEGGSVSPPTSLPLQVQVWGVADEVTVTAVTPKYAEVDVDITNEVAFSQVVTGYTMEDDDGSESLTFKLTGLDPQFDISGGTFLGGSGSDRVWVLMPDDLATAKIIVPENYSGTVNLGLVPVTTEREGDSQTQAVIPLSVEITPSPEATITTSTTIPEDALQQVDFSIQYQNGDTDETVTSVWIEAADVDSADFTLYLGSDGVTTLADAAASPAVTDVVLEGGYYKLTGSAIGNVYAQNEADLHDSYTFDIKYEITDSTTDGTLNPPDTPETTQSDAVYELTFTAVTDPITETLGTITLEDSGDGIVSPTSVYVNQNTVITVPVTVTQDDDSAEGPNGQDDDGSEKLEQFIIDGVPPGVTVVGGTYIGDVYDPDSGDEVNSGRWVIEVNPDQAFTTIDDGALTFDLEFAVDGIADQLADINQTITITAVSRDENSSIAQSAQAFTLNVAPVGIFDDSEGQGIADANEPDNIDIWSQNTAFGAIEDTSPTLGQIVDLQISGGNNSSFSFILDDLPPGTVVTGMTEMLLPSGQNVYTASGVGGNAGLQNLLSNITITPPPDWNDNNHEDQFDFTLTLTTYSPGGESKQETILVEDVPVDPVTDPTTIVIDAADVDEDNNVIFTVSFSNSADGDAAIDEYTTMQSPLYLKVDDSDMNPASGGTLYYEGSPISTQTISGVSGVPDGDYYVIENVEVTDELAFTYEPEGNASGPVDVAAYIRTQEVDAPNTVTNETSTSIAVNPVSDGYDLVVDSATGPEDTPIEIVLGGTGLRDTDGSEEAVSALLGSVPDGYLVITGTSATNAEEAVNVGDDGTGNSTNSWSIPLNPDGTLPAYIAVVPGANFSGSVEDITLSVYSREEGLEPVLDTVSFDLEVTPVADPIDSDLFIPTTSFGDFGEKIPINLNMVLEDQDGSETVTLTFTGIGPGAEFFDSDENPVASTYDEGTDTYTLTGVPVYDSSGIYDVNHLTLAQSAEVVQVEVTAFTVDGSDDSSADAVTKTFTLNISTTSGNDDLLYDGAAGLDFDGKGGEDTVYLHLDQDIDFDNDTSSLDNVEILDLGPNGDHQVLSLSVSDVLQSTDADNELTILGDSGDSVELVGIWASEEIAGFTVYTSGGATLNIEDTLSVL</sequence>
<dbReference type="InterPro" id="IPR010221">
    <property type="entry name" value="VCBS_dom"/>
</dbReference>
<dbReference type="eggNOG" id="COG3291">
    <property type="taxonomic scope" value="Bacteria"/>
</dbReference>
<dbReference type="eggNOG" id="COG2304">
    <property type="taxonomic scope" value="Bacteria"/>
</dbReference>
<dbReference type="NCBIfam" id="NF012211">
    <property type="entry name" value="tand_rpt_95"/>
    <property type="match status" value="3"/>
</dbReference>
<feature type="compositionally biased region" description="Polar residues" evidence="1">
    <location>
        <begin position="95"/>
        <end position="111"/>
    </location>
</feature>
<dbReference type="HOGENOM" id="CLU_223473_0_0_10"/>
<dbReference type="Pfam" id="PF17963">
    <property type="entry name" value="Big_9"/>
    <property type="match status" value="5"/>
</dbReference>
<dbReference type="eggNOG" id="COG1376">
    <property type="taxonomic scope" value="Bacteria"/>
</dbReference>
<dbReference type="eggNOG" id="COG5295">
    <property type="taxonomic scope" value="Bacteria"/>
</dbReference>
<protein>
    <submittedName>
        <fullName evidence="4">Outer membrane adhesin like protein</fullName>
    </submittedName>
</protein>
<dbReference type="KEGG" id="paa:Paes_0783"/>
<evidence type="ECO:0000259" key="3">
    <source>
        <dbReference type="Pfam" id="PF17936"/>
    </source>
</evidence>
<feature type="region of interest" description="Disordered" evidence="1">
    <location>
        <begin position="3532"/>
        <end position="3555"/>
    </location>
</feature>
<dbReference type="Pfam" id="PF17936">
    <property type="entry name" value="Big_6"/>
    <property type="match status" value="1"/>
</dbReference>
<dbReference type="InterPro" id="IPR041498">
    <property type="entry name" value="Big_6"/>
</dbReference>
<feature type="compositionally biased region" description="Polar residues" evidence="1">
    <location>
        <begin position="2090"/>
        <end position="2108"/>
    </location>
</feature>
<evidence type="ECO:0000256" key="1">
    <source>
        <dbReference type="SAM" id="MobiDB-lite"/>
    </source>
</evidence>
<proteinExistence type="predicted"/>